<accession>A0A7C6EGG9</accession>
<dbReference type="Pfam" id="PF14559">
    <property type="entry name" value="TPR_19"/>
    <property type="match status" value="1"/>
</dbReference>
<organism evidence="2">
    <name type="scientific">candidate division WOR-3 bacterium</name>
    <dbReference type="NCBI Taxonomy" id="2052148"/>
    <lineage>
        <taxon>Bacteria</taxon>
        <taxon>Bacteria division WOR-3</taxon>
    </lineage>
</organism>
<protein>
    <submittedName>
        <fullName evidence="2">Tetratricopeptide repeat protein</fullName>
    </submittedName>
</protein>
<dbReference type="PANTHER" id="PTHR12558">
    <property type="entry name" value="CELL DIVISION CYCLE 16,23,27"/>
    <property type="match status" value="1"/>
</dbReference>
<evidence type="ECO:0000313" key="2">
    <source>
        <dbReference type="EMBL" id="HHS62161.1"/>
    </source>
</evidence>
<feature type="repeat" description="TPR" evidence="1">
    <location>
        <begin position="23"/>
        <end position="56"/>
    </location>
</feature>
<dbReference type="SUPFAM" id="SSF81901">
    <property type="entry name" value="HCP-like"/>
    <property type="match status" value="1"/>
</dbReference>
<proteinExistence type="predicted"/>
<evidence type="ECO:0000256" key="1">
    <source>
        <dbReference type="PROSITE-ProRule" id="PRU00339"/>
    </source>
</evidence>
<dbReference type="InterPro" id="IPR019734">
    <property type="entry name" value="TPR_rpt"/>
</dbReference>
<dbReference type="Gene3D" id="1.25.40.10">
    <property type="entry name" value="Tetratricopeptide repeat domain"/>
    <property type="match status" value="4"/>
</dbReference>
<dbReference type="Pfam" id="PF13432">
    <property type="entry name" value="TPR_16"/>
    <property type="match status" value="1"/>
</dbReference>
<gene>
    <name evidence="2" type="ORF">ENV70_00905</name>
</gene>
<feature type="repeat" description="TPR" evidence="1">
    <location>
        <begin position="497"/>
        <end position="530"/>
    </location>
</feature>
<sequence length="543" mass="61818">MATLSICGILIINLLAFNPASNAYELFSIGCQLELEGKIQEAINYYLKALQYDPTAKEVYLSLASAFYRIREFDKGIEYASKGLAFVRDSSEFYGLIAAGYIGKGDLKSAVSIYEKIKILKPSDPEIVQTIALLYEGLGDLNSALKTLIEFPDSLKNVDIYNRLGTLAGKLRNHPDAIKYYRQAYNYDTTNVLALIGIGTGFDILNVKDSAIYYYELALKYSDSNDLRKRLIDLYGDTEQYEKIIKTAREILGVDYYDAYVRRSLGFALYKSGLFDEALSEFLISAGLNPRDDYSRFYIARINLEQRRYDEAEKAIEDAIKINPDFTELWVYAGFIAMDKKDYKTARYYLTEAAYHNADMSQIYYLLGATCELDSAYTDAYFYYKKSLSLNQKSLAGLSALANICDRIGKKDEALRTFERIIQIDSTDATALNYVGYTYAERGEKLDYALELVERALSIEPNNGYIIDSRGWVYYQKGDYNSALLDLKRASELVEDAVIFEHLGDVYLKLNEFEKAIEMYNKVLNLDPKNKAVKHKLSNLKGE</sequence>
<feature type="repeat" description="TPR" evidence="1">
    <location>
        <begin position="158"/>
        <end position="191"/>
    </location>
</feature>
<dbReference type="SMART" id="SM00028">
    <property type="entry name" value="TPR"/>
    <property type="match status" value="13"/>
</dbReference>
<name>A0A7C6EGG9_UNCW3</name>
<keyword evidence="1" id="KW-0802">TPR repeat</keyword>
<dbReference type="Pfam" id="PF00515">
    <property type="entry name" value="TPR_1"/>
    <property type="match status" value="1"/>
</dbReference>
<dbReference type="Pfam" id="PF13176">
    <property type="entry name" value="TPR_7"/>
    <property type="match status" value="1"/>
</dbReference>
<dbReference type="Pfam" id="PF13181">
    <property type="entry name" value="TPR_8"/>
    <property type="match status" value="1"/>
</dbReference>
<dbReference type="PROSITE" id="PS50005">
    <property type="entry name" value="TPR"/>
    <property type="match status" value="4"/>
</dbReference>
<dbReference type="SUPFAM" id="SSF48452">
    <property type="entry name" value="TPR-like"/>
    <property type="match status" value="1"/>
</dbReference>
<dbReference type="InterPro" id="IPR011990">
    <property type="entry name" value="TPR-like_helical_dom_sf"/>
</dbReference>
<dbReference type="PROSITE" id="PS50293">
    <property type="entry name" value="TPR_REGION"/>
    <property type="match status" value="1"/>
</dbReference>
<reference evidence="2" key="1">
    <citation type="journal article" date="2020" name="mSystems">
        <title>Genome- and Community-Level Interaction Insights into Carbon Utilization and Element Cycling Functions of Hydrothermarchaeota in Hydrothermal Sediment.</title>
        <authorList>
            <person name="Zhou Z."/>
            <person name="Liu Y."/>
            <person name="Xu W."/>
            <person name="Pan J."/>
            <person name="Luo Z.H."/>
            <person name="Li M."/>
        </authorList>
    </citation>
    <scope>NUCLEOTIDE SEQUENCE [LARGE SCALE GENOMIC DNA]</scope>
    <source>
        <strain evidence="2">SpSt-783</strain>
    </source>
</reference>
<feature type="repeat" description="TPR" evidence="1">
    <location>
        <begin position="293"/>
        <end position="326"/>
    </location>
</feature>
<dbReference type="AlphaFoldDB" id="A0A7C6EGG9"/>
<comment type="caution">
    <text evidence="2">The sequence shown here is derived from an EMBL/GenBank/DDBJ whole genome shotgun (WGS) entry which is preliminary data.</text>
</comment>
<dbReference type="EMBL" id="DTHJ01000019">
    <property type="protein sequence ID" value="HHS62161.1"/>
    <property type="molecule type" value="Genomic_DNA"/>
</dbReference>
<dbReference type="PANTHER" id="PTHR12558:SF13">
    <property type="entry name" value="CELL DIVISION CYCLE PROTEIN 27 HOMOLOG"/>
    <property type="match status" value="1"/>
</dbReference>